<sequence length="472" mass="55158">MSEKSSKGGRKPAWMRKELLEELKWKKEVYRLWKKELATWEEYRSIVRVCRDATREAKVHLELNLARDVKDNKKGFFKYISSKRKTREKVGHWALVMEDTEKAELLNATFASVFTAKASPQESQILEVRERVWRKEDFPLDNQDCPRDYLGKLDTNKSMDPDGMHPQILREPADVIAKPLSIIFERSQRAGEMPEDRRKARVTPVFKKGKKEDTRNYRPISLASIPEKVMERLILDVIPKHVEEKKVIRSDQHGFTKRKSCLTNVIAFHYGMTGWVDEGRAVDIVYLDFSKAFDTPLGLPYHPHRLEIWVERNLMKFNKDKCMVLNLWRNDPMHQYRLGADRLESGSAEKDLGVLVDSKLTMCQQCAPVAKKASSLLGCIKKTVVSRSKEVILPFYSALVRPDLEYCVHFWAPHLKKDKELLDRVQWKAMKMIRGLEHLSYKERLKALGLLSLEKRRLRGDLTNAYKYLKGR</sequence>
<name>A0A2I0UDU8_LIMLA</name>
<dbReference type="Proteomes" id="UP000233556">
    <property type="component" value="Unassembled WGS sequence"/>
</dbReference>
<keyword evidence="1" id="KW-0548">Nucleotidyltransferase</keyword>
<dbReference type="SUPFAM" id="SSF56672">
    <property type="entry name" value="DNA/RNA polymerases"/>
    <property type="match status" value="1"/>
</dbReference>
<reference evidence="2" key="1">
    <citation type="submission" date="2017-11" db="EMBL/GenBank/DDBJ databases">
        <authorList>
            <person name="Lima N.C."/>
            <person name="Parody-Merino A.M."/>
            <person name="Battley P.F."/>
            <person name="Fidler A.E."/>
            <person name="Prosdocimi F."/>
        </authorList>
    </citation>
    <scope>NUCLEOTIDE SEQUENCE [LARGE SCALE GENOMIC DNA]</scope>
</reference>
<dbReference type="PRINTS" id="PR01345">
    <property type="entry name" value="CERVTRCPTASE"/>
</dbReference>
<evidence type="ECO:0000313" key="1">
    <source>
        <dbReference type="EMBL" id="PKU44228.1"/>
    </source>
</evidence>
<accession>A0A2I0UDU8</accession>
<dbReference type="OrthoDB" id="416454at2759"/>
<keyword evidence="1" id="KW-0808">Transferase</keyword>
<protein>
    <submittedName>
        <fullName evidence="1">Rna-directed dna polymerase from mobile element jockey-like</fullName>
    </submittedName>
</protein>
<dbReference type="PANTHER" id="PTHR33332">
    <property type="entry name" value="REVERSE TRANSCRIPTASE DOMAIN-CONTAINING PROTEIN"/>
    <property type="match status" value="1"/>
</dbReference>
<dbReference type="AlphaFoldDB" id="A0A2I0UDU8"/>
<keyword evidence="1" id="KW-0695">RNA-directed DNA polymerase</keyword>
<dbReference type="GO" id="GO:0003964">
    <property type="term" value="F:RNA-directed DNA polymerase activity"/>
    <property type="evidence" value="ECO:0007669"/>
    <property type="project" value="UniProtKB-KW"/>
</dbReference>
<dbReference type="EMBL" id="KZ505842">
    <property type="protein sequence ID" value="PKU44228.1"/>
    <property type="molecule type" value="Genomic_DNA"/>
</dbReference>
<dbReference type="InterPro" id="IPR043502">
    <property type="entry name" value="DNA/RNA_pol_sf"/>
</dbReference>
<evidence type="ECO:0000313" key="2">
    <source>
        <dbReference type="Proteomes" id="UP000233556"/>
    </source>
</evidence>
<proteinExistence type="predicted"/>
<reference evidence="2" key="2">
    <citation type="submission" date="2017-12" db="EMBL/GenBank/DDBJ databases">
        <title>Genome sequence of the Bar-tailed Godwit (Limosa lapponica baueri).</title>
        <authorList>
            <person name="Lima N.C.B."/>
            <person name="Parody-Merino A.M."/>
            <person name="Battley P.F."/>
            <person name="Fidler A.E."/>
            <person name="Prosdocimi F."/>
        </authorList>
    </citation>
    <scope>NUCLEOTIDE SEQUENCE [LARGE SCALE GENOMIC DNA]</scope>
</reference>
<gene>
    <name evidence="1" type="ORF">llap_5488</name>
</gene>
<organism evidence="1 2">
    <name type="scientific">Limosa lapponica baueri</name>
    <dbReference type="NCBI Taxonomy" id="1758121"/>
    <lineage>
        <taxon>Eukaryota</taxon>
        <taxon>Metazoa</taxon>
        <taxon>Chordata</taxon>
        <taxon>Craniata</taxon>
        <taxon>Vertebrata</taxon>
        <taxon>Euteleostomi</taxon>
        <taxon>Archelosauria</taxon>
        <taxon>Archosauria</taxon>
        <taxon>Dinosauria</taxon>
        <taxon>Saurischia</taxon>
        <taxon>Theropoda</taxon>
        <taxon>Coelurosauria</taxon>
        <taxon>Aves</taxon>
        <taxon>Neognathae</taxon>
        <taxon>Neoaves</taxon>
        <taxon>Charadriiformes</taxon>
        <taxon>Scolopacidae</taxon>
        <taxon>Limosa</taxon>
    </lineage>
</organism>
<keyword evidence="2" id="KW-1185">Reference proteome</keyword>